<dbReference type="EMBL" id="JADGMS010000006">
    <property type="protein sequence ID" value="KAF9679419.1"/>
    <property type="molecule type" value="Genomic_DNA"/>
</dbReference>
<comment type="caution">
    <text evidence="1">The sequence shown here is derived from an EMBL/GenBank/DDBJ whole genome shotgun (WGS) entry which is preliminary data.</text>
</comment>
<protein>
    <submittedName>
        <fullName evidence="1">Uncharacterized protein</fullName>
    </submittedName>
</protein>
<evidence type="ECO:0000313" key="2">
    <source>
        <dbReference type="Proteomes" id="UP000657918"/>
    </source>
</evidence>
<keyword evidence="2" id="KW-1185">Reference proteome</keyword>
<dbReference type="AlphaFoldDB" id="A0A835K0C3"/>
<name>A0A835K0C3_9ROSI</name>
<reference evidence="1 2" key="1">
    <citation type="submission" date="2020-10" db="EMBL/GenBank/DDBJ databases">
        <title>Plant Genome Project.</title>
        <authorList>
            <person name="Zhang R.-G."/>
        </authorList>
    </citation>
    <scope>NUCLEOTIDE SEQUENCE [LARGE SCALE GENOMIC DNA]</scope>
    <source>
        <strain evidence="1">FAFU-HL-1</strain>
        <tissue evidence="1">Leaf</tissue>
    </source>
</reference>
<accession>A0A835K0C3</accession>
<organism evidence="1 2">
    <name type="scientific">Salix dunnii</name>
    <dbReference type="NCBI Taxonomy" id="1413687"/>
    <lineage>
        <taxon>Eukaryota</taxon>
        <taxon>Viridiplantae</taxon>
        <taxon>Streptophyta</taxon>
        <taxon>Embryophyta</taxon>
        <taxon>Tracheophyta</taxon>
        <taxon>Spermatophyta</taxon>
        <taxon>Magnoliopsida</taxon>
        <taxon>eudicotyledons</taxon>
        <taxon>Gunneridae</taxon>
        <taxon>Pentapetalae</taxon>
        <taxon>rosids</taxon>
        <taxon>fabids</taxon>
        <taxon>Malpighiales</taxon>
        <taxon>Salicaceae</taxon>
        <taxon>Saliceae</taxon>
        <taxon>Salix</taxon>
    </lineage>
</organism>
<dbReference type="Proteomes" id="UP000657918">
    <property type="component" value="Unassembled WGS sequence"/>
</dbReference>
<sequence length="102" mass="11304">MEVTMRGWGCIRNSHSNCSQLSIEPNSKSMTLYFTMRSQSILTLLQVSTNGVTCGIIFGASFHAPIAFKIDDSLRVDLVCAYSLVMDLVSNGKVEESSMIYR</sequence>
<evidence type="ECO:0000313" key="1">
    <source>
        <dbReference type="EMBL" id="KAF9679419.1"/>
    </source>
</evidence>
<proteinExistence type="predicted"/>
<gene>
    <name evidence="1" type="ORF">SADUNF_Sadunf06G0013200</name>
</gene>